<dbReference type="Proteomes" id="UP000789920">
    <property type="component" value="Unassembled WGS sequence"/>
</dbReference>
<reference evidence="1" key="1">
    <citation type="submission" date="2021-06" db="EMBL/GenBank/DDBJ databases">
        <authorList>
            <person name="Kallberg Y."/>
            <person name="Tangrot J."/>
            <person name="Rosling A."/>
        </authorList>
    </citation>
    <scope>NUCLEOTIDE SEQUENCE</scope>
    <source>
        <strain evidence="1">MA461A</strain>
    </source>
</reference>
<evidence type="ECO:0000313" key="1">
    <source>
        <dbReference type="EMBL" id="CAG8755368.1"/>
    </source>
</evidence>
<sequence>MDESKTQSNIIIQGLAMEKNNNEVLESSSQYNEKAEIHEIYIPESSESQNNTPDTNQDEVRSMKNFYVISSGYLLFTLTDSGLRMIVLFELFNEHYG</sequence>
<accession>A0ACA9QJR3</accession>
<protein>
    <submittedName>
        <fullName evidence="1">12533_t:CDS:1</fullName>
    </submittedName>
</protein>
<gene>
    <name evidence="1" type="ORF">RPERSI_LOCUS14620</name>
</gene>
<evidence type="ECO:0000313" key="2">
    <source>
        <dbReference type="Proteomes" id="UP000789920"/>
    </source>
</evidence>
<name>A0ACA9QJR3_9GLOM</name>
<feature type="non-terminal residue" evidence="1">
    <location>
        <position position="97"/>
    </location>
</feature>
<comment type="caution">
    <text evidence="1">The sequence shown here is derived from an EMBL/GenBank/DDBJ whole genome shotgun (WGS) entry which is preliminary data.</text>
</comment>
<proteinExistence type="predicted"/>
<keyword evidence="2" id="KW-1185">Reference proteome</keyword>
<dbReference type="EMBL" id="CAJVQC010034002">
    <property type="protein sequence ID" value="CAG8755368.1"/>
    <property type="molecule type" value="Genomic_DNA"/>
</dbReference>
<organism evidence="1 2">
    <name type="scientific">Racocetra persica</name>
    <dbReference type="NCBI Taxonomy" id="160502"/>
    <lineage>
        <taxon>Eukaryota</taxon>
        <taxon>Fungi</taxon>
        <taxon>Fungi incertae sedis</taxon>
        <taxon>Mucoromycota</taxon>
        <taxon>Glomeromycotina</taxon>
        <taxon>Glomeromycetes</taxon>
        <taxon>Diversisporales</taxon>
        <taxon>Gigasporaceae</taxon>
        <taxon>Racocetra</taxon>
    </lineage>
</organism>